<sequence>MLLCNKLKAFLVINSRDEQPVKSLVDYIFSMRQSLCKQ</sequence>
<keyword evidence="2" id="KW-1185">Reference proteome</keyword>
<evidence type="ECO:0000313" key="2">
    <source>
        <dbReference type="Proteomes" id="UP000009144"/>
    </source>
</evidence>
<dbReference type="STRING" id="754476.Q7A_2716"/>
<dbReference type="EMBL" id="CP003390">
    <property type="protein sequence ID" value="AFI85502.1"/>
    <property type="molecule type" value="Genomic_DNA"/>
</dbReference>
<proteinExistence type="predicted"/>
<reference evidence="1 2" key="2">
    <citation type="journal article" date="2013" name="Int. J. Syst. Evol. Microbiol.">
        <title>Methylophaga nitratireducenticrescens sp. nov. and Methylophaga frappieri sp. nov., isolated from the biofilm of the methanol-fed denitrification system treating the seawater at the Montreal Biodome.</title>
        <authorList>
            <person name="Villeneuve C."/>
            <person name="Martineau C."/>
            <person name="Mauffrey F."/>
            <person name="Villemur R."/>
        </authorList>
    </citation>
    <scope>NUCLEOTIDE SEQUENCE [LARGE SCALE GENOMIC DNA]</scope>
    <source>
        <strain evidence="1 2">JAM1</strain>
    </source>
</reference>
<protein>
    <submittedName>
        <fullName evidence="1">Uncharacterized protein</fullName>
    </submittedName>
</protein>
<dbReference type="HOGENOM" id="CLU_3330022_0_0_6"/>
<dbReference type="Proteomes" id="UP000009144">
    <property type="component" value="Chromosome"/>
</dbReference>
<dbReference type="AlphaFoldDB" id="I1XM83"/>
<name>I1XM83_METNJ</name>
<accession>I1XM83</accession>
<dbReference type="PATRIC" id="fig|754476.3.peg.2664"/>
<gene>
    <name evidence="1" type="ordered locus">Q7A_2716</name>
</gene>
<evidence type="ECO:0000313" key="1">
    <source>
        <dbReference type="EMBL" id="AFI85502.1"/>
    </source>
</evidence>
<reference evidence="1 2" key="1">
    <citation type="journal article" date="2012" name="J. Bacteriol.">
        <title>Complete genome sequences of Methylophaga sp. strain JAM1 and Methylophaga sp. strain JAM7.</title>
        <authorList>
            <person name="Villeneuve C."/>
            <person name="Martineau C."/>
            <person name="Mauffrey F."/>
            <person name="Villemur R."/>
        </authorList>
    </citation>
    <scope>NUCLEOTIDE SEQUENCE [LARGE SCALE GENOMIC DNA]</scope>
    <source>
        <strain evidence="1 2">JAM1</strain>
    </source>
</reference>
<organism evidence="1 2">
    <name type="scientific">Methylophaga nitratireducenticrescens</name>
    <dbReference type="NCBI Taxonomy" id="754476"/>
    <lineage>
        <taxon>Bacteria</taxon>
        <taxon>Pseudomonadati</taxon>
        <taxon>Pseudomonadota</taxon>
        <taxon>Gammaproteobacteria</taxon>
        <taxon>Thiotrichales</taxon>
        <taxon>Piscirickettsiaceae</taxon>
        <taxon>Methylophaga</taxon>
    </lineage>
</organism>